<feature type="compositionally biased region" description="Basic and acidic residues" evidence="4">
    <location>
        <begin position="282"/>
        <end position="297"/>
    </location>
</feature>
<evidence type="ECO:0000256" key="1">
    <source>
        <dbReference type="ARBA" id="ARBA00010845"/>
    </source>
</evidence>
<dbReference type="STRING" id="3775.A0A1Q3BI14"/>
<comment type="similarity">
    <text evidence="1">Belongs to the shugoshin family.</text>
</comment>
<dbReference type="InParanoid" id="A0A1Q3BI14"/>
<dbReference type="PANTHER" id="PTHR34373:SF9">
    <property type="entry name" value="SHUGOSHIN 2"/>
    <property type="match status" value="1"/>
</dbReference>
<evidence type="ECO:0000259" key="5">
    <source>
        <dbReference type="Pfam" id="PF07557"/>
    </source>
</evidence>
<gene>
    <name evidence="6" type="ORF">CFOL_v3_11155</name>
</gene>
<protein>
    <submittedName>
        <fullName evidence="6">Shugoshin_C domain-containing protein</fullName>
    </submittedName>
</protein>
<evidence type="ECO:0000313" key="6">
    <source>
        <dbReference type="EMBL" id="GAV67650.1"/>
    </source>
</evidence>
<feature type="coiled-coil region" evidence="3">
    <location>
        <begin position="92"/>
        <end position="140"/>
    </location>
</feature>
<comment type="caution">
    <text evidence="6">The sequence shown here is derived from an EMBL/GenBank/DDBJ whole genome shotgun (WGS) entry which is preliminary data.</text>
</comment>
<dbReference type="FunCoup" id="A0A1Q3BI14">
    <property type="interactions" value="1158"/>
</dbReference>
<dbReference type="InterPro" id="IPR044693">
    <property type="entry name" value="SGO_plant"/>
</dbReference>
<dbReference type="Proteomes" id="UP000187406">
    <property type="component" value="Unassembled WGS sequence"/>
</dbReference>
<dbReference type="GO" id="GO:0000775">
    <property type="term" value="C:chromosome, centromeric region"/>
    <property type="evidence" value="ECO:0007669"/>
    <property type="project" value="InterPro"/>
</dbReference>
<dbReference type="InterPro" id="IPR011515">
    <property type="entry name" value="Shugoshin_C"/>
</dbReference>
<dbReference type="AlphaFoldDB" id="A0A1Q3BI14"/>
<dbReference type="OrthoDB" id="770508at2759"/>
<dbReference type="GO" id="GO:0005634">
    <property type="term" value="C:nucleus"/>
    <property type="evidence" value="ECO:0007669"/>
    <property type="project" value="InterPro"/>
</dbReference>
<sequence length="373" mass="42603">MEGLLVLDTEKCGLVDNQSKGEKMTKGYTIGSAPRKRLADISNLQQRPKPANQDANWQQQNISLATKEYIDKLRKVCIMRCQIFLSISCKIIELSGIELQKLRINLQKVQQQNLQFAQANAQMLAEINSGRDKLKALQHELGCKNGVLAAARKLVLEEKAKTVTCPISGNEVFKQISSCSFLNFSYNNTGNKPTNTNRRQPSKIKCYTCKRKKKKTKESDSYPHFYFSSRRRQSARFKSEETVPTADISDKNYEQFSVSSTVKPVQAKEKVDNKRRRQSARFKSEEPEPNEDMFKIDDDRFPVSPLCDEQARDNIPTSSNLSAHNKNGKVNCVPRDEAQEFRRTSVGRPLRQAAEKVQSYKEIPINVKMRRAE</sequence>
<evidence type="ECO:0000256" key="3">
    <source>
        <dbReference type="SAM" id="Coils"/>
    </source>
</evidence>
<organism evidence="6 7">
    <name type="scientific">Cephalotus follicularis</name>
    <name type="common">Albany pitcher plant</name>
    <dbReference type="NCBI Taxonomy" id="3775"/>
    <lineage>
        <taxon>Eukaryota</taxon>
        <taxon>Viridiplantae</taxon>
        <taxon>Streptophyta</taxon>
        <taxon>Embryophyta</taxon>
        <taxon>Tracheophyta</taxon>
        <taxon>Spermatophyta</taxon>
        <taxon>Magnoliopsida</taxon>
        <taxon>eudicotyledons</taxon>
        <taxon>Gunneridae</taxon>
        <taxon>Pentapetalae</taxon>
        <taxon>rosids</taxon>
        <taxon>fabids</taxon>
        <taxon>Oxalidales</taxon>
        <taxon>Cephalotaceae</taxon>
        <taxon>Cephalotus</taxon>
    </lineage>
</organism>
<dbReference type="GO" id="GO:0045144">
    <property type="term" value="P:meiotic sister chromatid segregation"/>
    <property type="evidence" value="ECO:0007669"/>
    <property type="project" value="InterPro"/>
</dbReference>
<evidence type="ECO:0000256" key="4">
    <source>
        <dbReference type="SAM" id="MobiDB-lite"/>
    </source>
</evidence>
<reference evidence="7" key="1">
    <citation type="submission" date="2016-04" db="EMBL/GenBank/DDBJ databases">
        <title>Cephalotus genome sequencing.</title>
        <authorList>
            <person name="Fukushima K."/>
            <person name="Hasebe M."/>
            <person name="Fang X."/>
        </authorList>
    </citation>
    <scope>NUCLEOTIDE SEQUENCE [LARGE SCALE GENOMIC DNA]</scope>
    <source>
        <strain evidence="7">cv. St1</strain>
    </source>
</reference>
<dbReference type="EMBL" id="BDDD01000577">
    <property type="protein sequence ID" value="GAV67650.1"/>
    <property type="molecule type" value="Genomic_DNA"/>
</dbReference>
<accession>A0A1Q3BI14</accession>
<proteinExistence type="inferred from homology"/>
<feature type="domain" description="Shugoshin C-terminal" evidence="5">
    <location>
        <begin position="347"/>
        <end position="371"/>
    </location>
</feature>
<keyword evidence="3" id="KW-0175">Coiled coil</keyword>
<keyword evidence="2" id="KW-0159">Chromosome partition</keyword>
<name>A0A1Q3BI14_CEPFO</name>
<dbReference type="GO" id="GO:0034090">
    <property type="term" value="P:maintenance of meiotic sister chromatid cohesion"/>
    <property type="evidence" value="ECO:0007669"/>
    <property type="project" value="InterPro"/>
</dbReference>
<feature type="region of interest" description="Disordered" evidence="4">
    <location>
        <begin position="257"/>
        <end position="297"/>
    </location>
</feature>
<dbReference type="Pfam" id="PF07557">
    <property type="entry name" value="Shugoshin_C"/>
    <property type="match status" value="1"/>
</dbReference>
<evidence type="ECO:0000256" key="2">
    <source>
        <dbReference type="ARBA" id="ARBA00022829"/>
    </source>
</evidence>
<dbReference type="PANTHER" id="PTHR34373">
    <property type="entry name" value="SHUGOSHIN 2"/>
    <property type="match status" value="1"/>
</dbReference>
<keyword evidence="7" id="KW-1185">Reference proteome</keyword>
<evidence type="ECO:0000313" key="7">
    <source>
        <dbReference type="Proteomes" id="UP000187406"/>
    </source>
</evidence>